<dbReference type="PRINTS" id="PR00509">
    <property type="entry name" value="PGMPMM"/>
</dbReference>
<dbReference type="Gene3D" id="3.30.310.50">
    <property type="entry name" value="Alpha-D-phosphohexomutase, C-terminal domain"/>
    <property type="match status" value="1"/>
</dbReference>
<dbReference type="GO" id="GO:0006166">
    <property type="term" value="P:purine ribonucleoside salvage"/>
    <property type="evidence" value="ECO:0007669"/>
    <property type="project" value="TreeGrafter"/>
</dbReference>
<dbReference type="InterPro" id="IPR036900">
    <property type="entry name" value="A-D-PHexomutase_C_sf"/>
</dbReference>
<dbReference type="InterPro" id="IPR005844">
    <property type="entry name" value="A-D-PHexomutase_a/b/a-I"/>
</dbReference>
<dbReference type="InterPro" id="IPR005845">
    <property type="entry name" value="A-D-PHexomutase_a/b/a-II"/>
</dbReference>
<dbReference type="AlphaFoldDB" id="A0A1B7Z7N2"/>
<evidence type="ECO:0000313" key="12">
    <source>
        <dbReference type="Proteomes" id="UP000092164"/>
    </source>
</evidence>
<comment type="cofactor">
    <cofactor evidence="1">
        <name>Mg(2+)</name>
        <dbReference type="ChEBI" id="CHEBI:18420"/>
    </cofactor>
</comment>
<dbReference type="GO" id="GO:0005975">
    <property type="term" value="P:carbohydrate metabolic process"/>
    <property type="evidence" value="ECO:0007669"/>
    <property type="project" value="InterPro"/>
</dbReference>
<keyword evidence="4 7" id="KW-0479">Metal-binding</keyword>
<comment type="similarity">
    <text evidence="2 7">Belongs to the phosphohexose mutase family.</text>
</comment>
<evidence type="ECO:0000259" key="10">
    <source>
        <dbReference type="Pfam" id="PF02880"/>
    </source>
</evidence>
<evidence type="ECO:0000256" key="7">
    <source>
        <dbReference type="RuleBase" id="RU004326"/>
    </source>
</evidence>
<dbReference type="KEGG" id="mart:BTR34_00435"/>
<sequence length="569" mass="63021">MDNILDTAKTWLTDFFDPAVKKEIEHLIANDKEELNDRFYKNMEFGTGGMRGVMGVGTNRINKYTLGKSTQGLSNYLNKVYKGEEIKVVIAFDCRHNSDTLARTVAEVFSANNIKVYLFSDLRTTPELSFAVRYLNCHAGIVLTASHNPPEYNGYKVYWTDGGQIVPPQDGAIISEINALGFEDIKFTANDNLIQVIDKEVDEAFIKQSVAAGNFNAAGKNDFKIVFTSLHGTSITAIPEVLKRGGYENVTIIEEQAKPDGNFPTVKSPNPEESEALSMAVKKAEEIGADMVVGTDPDSDRLGIAVRNLEGKMEIVNGNQAMVLMTKFLLEKRKEKGFKGNEFIATTIVSTPMMEAMAKAYGVEFKTALTGFKWIGKMIKDFPQSDFIGGGEESFGYMVGDFVRDKDAVTSTLLACEIASQAKANGSSFYKDLIQCYVDYGFYKEHLVSITKKGISGAEEIKQMLKDFKENPVETVAGSKVKWIEDYNTSTAKNVLTGEEITIDIPKSNVLIYETEDGTRIAARPSGTEPKVKFYISTNTKLEKTEDYKKVSAELDDKIKNILAELNLG</sequence>
<evidence type="ECO:0000256" key="5">
    <source>
        <dbReference type="ARBA" id="ARBA00022842"/>
    </source>
</evidence>
<dbReference type="STRING" id="1836467.BTR34_00435"/>
<evidence type="ECO:0000256" key="3">
    <source>
        <dbReference type="ARBA" id="ARBA00022553"/>
    </source>
</evidence>
<dbReference type="RefSeq" id="WP_068484543.1">
    <property type="nucleotide sequence ID" value="NZ_CP018760.1"/>
</dbReference>
<dbReference type="EMBL" id="LZFP01000012">
    <property type="protein sequence ID" value="OBR38721.1"/>
    <property type="molecule type" value="Genomic_DNA"/>
</dbReference>
<name>A0A1B7Z7N2_9FLAO</name>
<evidence type="ECO:0000259" key="8">
    <source>
        <dbReference type="Pfam" id="PF02878"/>
    </source>
</evidence>
<dbReference type="PANTHER" id="PTHR45745">
    <property type="entry name" value="PHOSPHOMANNOMUTASE 45A"/>
    <property type="match status" value="1"/>
</dbReference>
<dbReference type="GO" id="GO:0008973">
    <property type="term" value="F:phosphopentomutase activity"/>
    <property type="evidence" value="ECO:0007669"/>
    <property type="project" value="TreeGrafter"/>
</dbReference>
<dbReference type="InterPro" id="IPR016066">
    <property type="entry name" value="A-D-PHexomutase_CS"/>
</dbReference>
<keyword evidence="6" id="KW-0413">Isomerase</keyword>
<evidence type="ECO:0000256" key="6">
    <source>
        <dbReference type="ARBA" id="ARBA00023235"/>
    </source>
</evidence>
<dbReference type="GO" id="GO:0000287">
    <property type="term" value="F:magnesium ion binding"/>
    <property type="evidence" value="ECO:0007669"/>
    <property type="project" value="InterPro"/>
</dbReference>
<dbReference type="InterPro" id="IPR016055">
    <property type="entry name" value="A-D-PHexomutase_a/b/a-I/II/III"/>
</dbReference>
<dbReference type="PANTHER" id="PTHR45745:SF1">
    <property type="entry name" value="PHOSPHOGLUCOMUTASE 2B-RELATED"/>
    <property type="match status" value="1"/>
</dbReference>
<dbReference type="SUPFAM" id="SSF53738">
    <property type="entry name" value="Phosphoglucomutase, first 3 domains"/>
    <property type="match status" value="3"/>
</dbReference>
<feature type="domain" description="Alpha-D-phosphohexomutase alpha/beta/alpha" evidence="9">
    <location>
        <begin position="206"/>
        <end position="305"/>
    </location>
</feature>
<accession>A0A1B7Z7N2</accession>
<dbReference type="Proteomes" id="UP000092164">
    <property type="component" value="Unassembled WGS sequence"/>
</dbReference>
<reference evidence="12" key="1">
    <citation type="submission" date="2016-06" db="EMBL/GenBank/DDBJ databases">
        <authorList>
            <person name="Zhan P."/>
        </authorList>
    </citation>
    <scope>NUCLEOTIDE SEQUENCE [LARGE SCALE GENOMIC DNA]</scope>
    <source>
        <strain evidence="12">T28</strain>
    </source>
</reference>
<dbReference type="InterPro" id="IPR005846">
    <property type="entry name" value="A-D-PHexomutase_a/b/a-III"/>
</dbReference>
<feature type="domain" description="Alpha-D-phosphohexomutase alpha/beta/alpha" evidence="8">
    <location>
        <begin position="43"/>
        <end position="180"/>
    </location>
</feature>
<dbReference type="Pfam" id="PF02878">
    <property type="entry name" value="PGM_PMM_I"/>
    <property type="match status" value="1"/>
</dbReference>
<feature type="domain" description="Alpha-D-phosphohexomutase alpha/beta/alpha" evidence="10">
    <location>
        <begin position="317"/>
        <end position="437"/>
    </location>
</feature>
<protein>
    <submittedName>
        <fullName evidence="11">Phosphoglucomutase</fullName>
    </submittedName>
</protein>
<organism evidence="11 12">
    <name type="scientific">Maribacter hydrothermalis</name>
    <dbReference type="NCBI Taxonomy" id="1836467"/>
    <lineage>
        <taxon>Bacteria</taxon>
        <taxon>Pseudomonadati</taxon>
        <taxon>Bacteroidota</taxon>
        <taxon>Flavobacteriia</taxon>
        <taxon>Flavobacteriales</taxon>
        <taxon>Flavobacteriaceae</taxon>
        <taxon>Maribacter</taxon>
    </lineage>
</organism>
<dbReference type="SUPFAM" id="SSF55957">
    <property type="entry name" value="Phosphoglucomutase, C-terminal domain"/>
    <property type="match status" value="1"/>
</dbReference>
<keyword evidence="5 7" id="KW-0460">Magnesium</keyword>
<gene>
    <name evidence="11" type="ORF">A9200_03375</name>
</gene>
<evidence type="ECO:0000256" key="1">
    <source>
        <dbReference type="ARBA" id="ARBA00001946"/>
    </source>
</evidence>
<dbReference type="CDD" id="cd05799">
    <property type="entry name" value="PGM2"/>
    <property type="match status" value="1"/>
</dbReference>
<dbReference type="Pfam" id="PF02879">
    <property type="entry name" value="PGM_PMM_II"/>
    <property type="match status" value="1"/>
</dbReference>
<dbReference type="OrthoDB" id="9806956at2"/>
<keyword evidence="3" id="KW-0597">Phosphoprotein</keyword>
<dbReference type="Gene3D" id="3.40.120.10">
    <property type="entry name" value="Alpha-D-Glucose-1,6-Bisphosphate, subunit A, domain 3"/>
    <property type="match status" value="3"/>
</dbReference>
<dbReference type="Pfam" id="PF02880">
    <property type="entry name" value="PGM_PMM_III"/>
    <property type="match status" value="1"/>
</dbReference>
<evidence type="ECO:0000313" key="11">
    <source>
        <dbReference type="EMBL" id="OBR38721.1"/>
    </source>
</evidence>
<dbReference type="PROSITE" id="PS00710">
    <property type="entry name" value="PGM_PMM"/>
    <property type="match status" value="1"/>
</dbReference>
<evidence type="ECO:0000259" key="9">
    <source>
        <dbReference type="Pfam" id="PF02879"/>
    </source>
</evidence>
<proteinExistence type="inferred from homology"/>
<keyword evidence="12" id="KW-1185">Reference proteome</keyword>
<comment type="caution">
    <text evidence="11">The sequence shown here is derived from an EMBL/GenBank/DDBJ whole genome shotgun (WGS) entry which is preliminary data.</text>
</comment>
<evidence type="ECO:0000256" key="4">
    <source>
        <dbReference type="ARBA" id="ARBA00022723"/>
    </source>
</evidence>
<dbReference type="InterPro" id="IPR005841">
    <property type="entry name" value="Alpha-D-phosphohexomutase_SF"/>
</dbReference>
<evidence type="ECO:0000256" key="2">
    <source>
        <dbReference type="ARBA" id="ARBA00010231"/>
    </source>
</evidence>